<dbReference type="InterPro" id="IPR001310">
    <property type="entry name" value="Histidine_triad_HIT"/>
</dbReference>
<evidence type="ECO:0000259" key="3">
    <source>
        <dbReference type="PROSITE" id="PS51084"/>
    </source>
</evidence>
<comment type="caution">
    <text evidence="2">Lacks conserved residue(s) required for the propagation of feature annotation.</text>
</comment>
<dbReference type="Pfam" id="PF01230">
    <property type="entry name" value="HIT"/>
    <property type="match status" value="1"/>
</dbReference>
<dbReference type="PRINTS" id="PR00332">
    <property type="entry name" value="HISTRIAD"/>
</dbReference>
<dbReference type="Gene3D" id="3.30.428.10">
    <property type="entry name" value="HIT-like"/>
    <property type="match status" value="1"/>
</dbReference>
<dbReference type="GO" id="GO:0003824">
    <property type="term" value="F:catalytic activity"/>
    <property type="evidence" value="ECO:0007669"/>
    <property type="project" value="InterPro"/>
</dbReference>
<evidence type="ECO:0000313" key="4">
    <source>
        <dbReference type="EMBL" id="PJC81727.1"/>
    </source>
</evidence>
<dbReference type="GO" id="GO:0009117">
    <property type="term" value="P:nucleotide metabolic process"/>
    <property type="evidence" value="ECO:0007669"/>
    <property type="project" value="TreeGrafter"/>
</dbReference>
<dbReference type="PANTHER" id="PTHR46648">
    <property type="entry name" value="HIT FAMILY PROTEIN 1"/>
    <property type="match status" value="1"/>
</dbReference>
<feature type="domain" description="HIT" evidence="3">
    <location>
        <begin position="5"/>
        <end position="105"/>
    </location>
</feature>
<feature type="active site" description="Tele-AMP-histidine intermediate" evidence="1">
    <location>
        <position position="92"/>
    </location>
</feature>
<comment type="caution">
    <text evidence="4">The sequence shown here is derived from an EMBL/GenBank/DDBJ whole genome shotgun (WGS) entry which is preliminary data.</text>
</comment>
<dbReference type="Proteomes" id="UP000229370">
    <property type="component" value="Unassembled WGS sequence"/>
</dbReference>
<organism evidence="4 5">
    <name type="scientific">Candidatus Roizmanbacteria bacterium CG_4_8_14_3_um_filter_36_10</name>
    <dbReference type="NCBI Taxonomy" id="1974834"/>
    <lineage>
        <taxon>Bacteria</taxon>
        <taxon>Candidatus Roizmaniibacteriota</taxon>
    </lineage>
</organism>
<dbReference type="EMBL" id="PFQK01000054">
    <property type="protein sequence ID" value="PJC81727.1"/>
    <property type="molecule type" value="Genomic_DNA"/>
</dbReference>
<evidence type="ECO:0000256" key="1">
    <source>
        <dbReference type="PIRSR" id="PIRSR601310-1"/>
    </source>
</evidence>
<dbReference type="PANTHER" id="PTHR46648:SF1">
    <property type="entry name" value="ADENOSINE 5'-MONOPHOSPHORAMIDASE HNT1"/>
    <property type="match status" value="1"/>
</dbReference>
<dbReference type="InterPro" id="IPR036265">
    <property type="entry name" value="HIT-like_sf"/>
</dbReference>
<dbReference type="InterPro" id="IPR011146">
    <property type="entry name" value="HIT-like"/>
</dbReference>
<dbReference type="SUPFAM" id="SSF54197">
    <property type="entry name" value="HIT-like"/>
    <property type="match status" value="1"/>
</dbReference>
<evidence type="ECO:0000256" key="2">
    <source>
        <dbReference type="PROSITE-ProRule" id="PRU00464"/>
    </source>
</evidence>
<protein>
    <submittedName>
        <fullName evidence="4">HIT family protein</fullName>
    </submittedName>
</protein>
<reference evidence="5" key="1">
    <citation type="submission" date="2017-09" db="EMBL/GenBank/DDBJ databases">
        <title>Depth-based differentiation of microbial function through sediment-hosted aquifers and enrichment of novel symbionts in the deep terrestrial subsurface.</title>
        <authorList>
            <person name="Probst A.J."/>
            <person name="Ladd B."/>
            <person name="Jarett J.K."/>
            <person name="Geller-Mcgrath D.E."/>
            <person name="Sieber C.M.K."/>
            <person name="Emerson J.B."/>
            <person name="Anantharaman K."/>
            <person name="Thomas B.C."/>
            <person name="Malmstrom R."/>
            <person name="Stieglmeier M."/>
            <person name="Klingl A."/>
            <person name="Woyke T."/>
            <person name="Ryan C.M."/>
            <person name="Banfield J.F."/>
        </authorList>
    </citation>
    <scope>NUCLEOTIDE SEQUENCE [LARGE SCALE GENOMIC DNA]</scope>
</reference>
<accession>A0A2M8GME0</accession>
<gene>
    <name evidence="4" type="ORF">CO007_03190</name>
</gene>
<sequence>MRNCIFCQIVNGHVPAYKVYEDENFLGFLDKRPLNPGNVLLIPKKHYRWVYDLSNFGEYWEIAKKLALAIQKVINSRSINFLTLGYEVTHAHIRIIPRFDDDGHIDGIRLSAWKNIPPKKMEEIAEKIRKAI</sequence>
<dbReference type="AlphaFoldDB" id="A0A2M8GME0"/>
<name>A0A2M8GME0_9BACT</name>
<proteinExistence type="predicted"/>
<evidence type="ECO:0000313" key="5">
    <source>
        <dbReference type="Proteomes" id="UP000229370"/>
    </source>
</evidence>
<dbReference type="PROSITE" id="PS51084">
    <property type="entry name" value="HIT_2"/>
    <property type="match status" value="1"/>
</dbReference>